<organism evidence="3 4">
    <name type="scientific">Alloalcanivorax xenomutans</name>
    <dbReference type="NCBI Taxonomy" id="1094342"/>
    <lineage>
        <taxon>Bacteria</taxon>
        <taxon>Pseudomonadati</taxon>
        <taxon>Pseudomonadota</taxon>
        <taxon>Gammaproteobacteria</taxon>
        <taxon>Oceanospirillales</taxon>
        <taxon>Alcanivoracaceae</taxon>
        <taxon>Alloalcanivorax</taxon>
    </lineage>
</organism>
<feature type="domain" description="Isochorismatase-like" evidence="2">
    <location>
        <begin position="27"/>
        <end position="195"/>
    </location>
</feature>
<dbReference type="AlphaFoldDB" id="A0A9Q3ZGN6"/>
<keyword evidence="1 3" id="KW-0378">Hydrolase</keyword>
<reference evidence="3" key="1">
    <citation type="submission" date="2022-01" db="EMBL/GenBank/DDBJ databases">
        <authorList>
            <person name="Karlyshev A.V."/>
            <person name="Jaspars M."/>
        </authorList>
    </citation>
    <scope>NUCLEOTIDE SEQUENCE</scope>
    <source>
        <strain evidence="3">AGSA3-2</strain>
    </source>
</reference>
<dbReference type="Pfam" id="PF00857">
    <property type="entry name" value="Isochorismatase"/>
    <property type="match status" value="1"/>
</dbReference>
<name>A0A9Q3ZGN6_9GAMM</name>
<protein>
    <submittedName>
        <fullName evidence="3">Cysteine hydrolase</fullName>
    </submittedName>
</protein>
<evidence type="ECO:0000313" key="4">
    <source>
        <dbReference type="Proteomes" id="UP001107961"/>
    </source>
</evidence>
<accession>A0A9Q3ZGN6</accession>
<dbReference type="CDD" id="cd01014">
    <property type="entry name" value="nicotinamidase_related"/>
    <property type="match status" value="1"/>
</dbReference>
<evidence type="ECO:0000313" key="3">
    <source>
        <dbReference type="EMBL" id="MCE7507527.1"/>
    </source>
</evidence>
<dbReference type="KEGG" id="axe:P40_21140"/>
<gene>
    <name evidence="3" type="ORF">LZG35_02675</name>
</gene>
<dbReference type="SUPFAM" id="SSF52499">
    <property type="entry name" value="Isochorismatase-like hydrolases"/>
    <property type="match status" value="1"/>
</dbReference>
<keyword evidence="4" id="KW-1185">Reference proteome</keyword>
<proteinExistence type="predicted"/>
<dbReference type="Gene3D" id="3.40.50.850">
    <property type="entry name" value="Isochorismatase-like"/>
    <property type="match status" value="1"/>
</dbReference>
<comment type="caution">
    <text evidence="3">The sequence shown here is derived from an EMBL/GenBank/DDBJ whole genome shotgun (WGS) entry which is preliminary data.</text>
</comment>
<sequence>MSNDKPVTLRTLAGASAWQTPQRGKAAVVIIDAQDVYGSGALPLTGLDAALTEIERLRERAKEMDWPVIHVAHEGPAGSPFDPAGGGAFLQRAQPEAGEAVVIKPRPNAFSGTDLEQHLRDVEGPVLVVGFMTHMCVSSTVRAGYDLGFDMAVVAAACATRDLPATHGTGVVPAEQLHNAALAAMSDVFVPVLATVEEV</sequence>
<dbReference type="InterPro" id="IPR050272">
    <property type="entry name" value="Isochorismatase-like_hydrls"/>
</dbReference>
<dbReference type="InterPro" id="IPR036380">
    <property type="entry name" value="Isochorismatase-like_sf"/>
</dbReference>
<dbReference type="PANTHER" id="PTHR43540:SF15">
    <property type="entry name" value="BLR5631 PROTEIN"/>
    <property type="match status" value="1"/>
</dbReference>
<dbReference type="InterPro" id="IPR000868">
    <property type="entry name" value="Isochorismatase-like_dom"/>
</dbReference>
<evidence type="ECO:0000256" key="1">
    <source>
        <dbReference type="ARBA" id="ARBA00022801"/>
    </source>
</evidence>
<dbReference type="EMBL" id="JAJVKT010000002">
    <property type="protein sequence ID" value="MCE7507527.1"/>
    <property type="molecule type" value="Genomic_DNA"/>
</dbReference>
<evidence type="ECO:0000259" key="2">
    <source>
        <dbReference type="Pfam" id="PF00857"/>
    </source>
</evidence>
<dbReference type="Proteomes" id="UP001107961">
    <property type="component" value="Unassembled WGS sequence"/>
</dbReference>
<dbReference type="GO" id="GO:0016787">
    <property type="term" value="F:hydrolase activity"/>
    <property type="evidence" value="ECO:0007669"/>
    <property type="project" value="UniProtKB-KW"/>
</dbReference>
<dbReference type="PANTHER" id="PTHR43540">
    <property type="entry name" value="PEROXYUREIDOACRYLATE/UREIDOACRYLATE AMIDOHYDROLASE-RELATED"/>
    <property type="match status" value="1"/>
</dbReference>
<dbReference type="RefSeq" id="WP_080531776.1">
    <property type="nucleotide sequence ID" value="NZ_CBDDTQ010000003.1"/>
</dbReference>